<keyword evidence="2" id="KW-1185">Reference proteome</keyword>
<evidence type="ECO:0000313" key="1">
    <source>
        <dbReference type="EMBL" id="MBJ3783396.1"/>
    </source>
</evidence>
<dbReference type="AlphaFoldDB" id="A0A934IQM2"/>
<proteinExistence type="predicted"/>
<name>A0A934IQM2_9HYPH</name>
<protein>
    <submittedName>
        <fullName evidence="1">Uncharacterized protein</fullName>
    </submittedName>
</protein>
<evidence type="ECO:0000313" key="2">
    <source>
        <dbReference type="Proteomes" id="UP000602124"/>
    </source>
</evidence>
<reference evidence="1" key="1">
    <citation type="submission" date="2020-12" db="EMBL/GenBank/DDBJ databases">
        <title>Devosia sp. MSA67 isolated from Mo River.</title>
        <authorList>
            <person name="Ma F."/>
            <person name="Zi Z."/>
        </authorList>
    </citation>
    <scope>NUCLEOTIDE SEQUENCE</scope>
    <source>
        <strain evidence="1">MSA67</strain>
    </source>
</reference>
<accession>A0A934IQM2</accession>
<comment type="caution">
    <text evidence="1">The sequence shown here is derived from an EMBL/GenBank/DDBJ whole genome shotgun (WGS) entry which is preliminary data.</text>
</comment>
<sequence>MTDTIEIPAHIQPYVDVLGLDLTIDFLLAFGGAPLYLPSERTQTDSRLAEVVGADKAVALGKQLGRGTVRVPIQKRFIAACLLAKNVPIVEIARKLHVSDVSIRRWLPDRPNSQLGLFD</sequence>
<gene>
    <name evidence="1" type="ORF">JEQ47_01570</name>
</gene>
<organism evidence="1 2">
    <name type="scientific">Devosia sediminis</name>
    <dbReference type="NCBI Taxonomy" id="2798801"/>
    <lineage>
        <taxon>Bacteria</taxon>
        <taxon>Pseudomonadati</taxon>
        <taxon>Pseudomonadota</taxon>
        <taxon>Alphaproteobacteria</taxon>
        <taxon>Hyphomicrobiales</taxon>
        <taxon>Devosiaceae</taxon>
        <taxon>Devosia</taxon>
    </lineage>
</organism>
<dbReference type="EMBL" id="JAEKMH010000001">
    <property type="protein sequence ID" value="MBJ3783396.1"/>
    <property type="molecule type" value="Genomic_DNA"/>
</dbReference>
<dbReference type="Proteomes" id="UP000602124">
    <property type="component" value="Unassembled WGS sequence"/>
</dbReference>
<dbReference type="RefSeq" id="WP_198874635.1">
    <property type="nucleotide sequence ID" value="NZ_JAEKMH010000001.1"/>
</dbReference>